<dbReference type="PROSITE" id="PS01268">
    <property type="entry name" value="UPF0024"/>
    <property type="match status" value="1"/>
</dbReference>
<dbReference type="Gene3D" id="3.30.2350.20">
    <property type="entry name" value="TruD, catalytic domain"/>
    <property type="match status" value="2"/>
</dbReference>
<evidence type="ECO:0000313" key="6">
    <source>
        <dbReference type="EMBL" id="ODV82438.1"/>
    </source>
</evidence>
<dbReference type="AlphaFoldDB" id="A0A1E4SSE8"/>
<dbReference type="InterPro" id="IPR011760">
    <property type="entry name" value="PsdUridine_synth_TruD_insert"/>
</dbReference>
<dbReference type="GO" id="GO:0031120">
    <property type="term" value="P:snRNA pseudouridine synthesis"/>
    <property type="evidence" value="ECO:0007669"/>
    <property type="project" value="EnsemblFungi"/>
</dbReference>
<dbReference type="GO" id="GO:0031429">
    <property type="term" value="C:box H/ACA snoRNP complex"/>
    <property type="evidence" value="ECO:0007669"/>
    <property type="project" value="EnsemblFungi"/>
</dbReference>
<dbReference type="SUPFAM" id="SSF55120">
    <property type="entry name" value="Pseudouridine synthase"/>
    <property type="match status" value="1"/>
</dbReference>
<dbReference type="GO" id="GO:0009982">
    <property type="term" value="F:pseudouridine synthase activity"/>
    <property type="evidence" value="ECO:0007669"/>
    <property type="project" value="EnsemblFungi"/>
</dbReference>
<evidence type="ECO:0000259" key="5">
    <source>
        <dbReference type="PROSITE" id="PS50984"/>
    </source>
</evidence>
<dbReference type="PANTHER" id="PTHR13326">
    <property type="entry name" value="TRNA PSEUDOURIDINE SYNTHASE D"/>
    <property type="match status" value="1"/>
</dbReference>
<dbReference type="GO" id="GO:0005737">
    <property type="term" value="C:cytoplasm"/>
    <property type="evidence" value="ECO:0007669"/>
    <property type="project" value="EnsemblFungi"/>
</dbReference>
<dbReference type="InterPro" id="IPR020119">
    <property type="entry name" value="PsdUridine_synth_TruD_CS"/>
</dbReference>
<dbReference type="InterPro" id="IPR001656">
    <property type="entry name" value="PsdUridine_synth_TruD"/>
</dbReference>
<dbReference type="Pfam" id="PF01142">
    <property type="entry name" value="TruD"/>
    <property type="match status" value="1"/>
</dbReference>
<dbReference type="PANTHER" id="PTHR13326:SF21">
    <property type="entry name" value="PSEUDOURIDYLATE SYNTHASE PUS7L"/>
    <property type="match status" value="1"/>
</dbReference>
<name>A0A1E4SSE8_9ASCO</name>
<comment type="similarity">
    <text evidence="1">Belongs to the pseudouridine synthase TruD family.</text>
</comment>
<evidence type="ECO:0000256" key="3">
    <source>
        <dbReference type="ARBA" id="ARBA00023235"/>
    </source>
</evidence>
<proteinExistence type="inferred from homology"/>
<dbReference type="OrthoDB" id="447290at2759"/>
<dbReference type="PIRSF" id="PIRSF037016">
    <property type="entry name" value="Pseudouridin_synth_euk_prd"/>
    <property type="match status" value="1"/>
</dbReference>
<sequence length="689" mass="78154">MTENTTKRPIESALDEASKKPKLDQRERALKVVQESQVGITSYINENNRSDGGFIGSIKQLYADFQVNEIDMDGKVVHLEDEGLDLGKSKKERRAEKREQEKAETEDMSPEELEAYKEKKRVEEEAKKAEEEAKPKYTLSDEDRKELLTLISENELAQVEQLYTTGNNMQTTTVFNDKQVRGKLHQLFRSAFQGTLDTITSPENHFNIALAKKGQGRHKTNPQESMHHVDENGVVNYGLGPFKPYLHFTVYKENRETMEVASTISKLLRFPPKAINFAGTKDRRGVTCQRFSIHRGKVVRVSSLNKALKGSTLGGFSYEDRPLGLGDLKGNEFVITIRDLQAVRSEDNVEQVVAECFDSLKEKGFINYYGMQRFGSFSISTHVLGVHVLKEDWKSVVELILSEQEVVAPDSVEARRIWAETSNPTLTLKKMPHRFSAESSILKVLEKEQLNEDEEYGSNSYFKAIMAIPKNLRIMYGHAYQSYVWNMVATKRIELFGLELQVGDLVVDDTPAVKDEDFEEDVAISRDTKVKPLTQEDIDSGKYSIYDVVLPGPGYKIQYPTNETLRQVYVDTMAKDGLDPFKMSRRVKEFSLAGSYRNLMSKPEHLSYELVRYSGDEVPLVRTDMEILKQKKEGVEAPGRIINTSPDGEKLAIVLSMQLGVSSYATMALREFMKADTARFSQAMMAPAN</sequence>
<dbReference type="EMBL" id="KV453909">
    <property type="protein sequence ID" value="ODV82438.1"/>
    <property type="molecule type" value="Genomic_DNA"/>
</dbReference>
<dbReference type="InterPro" id="IPR042214">
    <property type="entry name" value="TruD_catalytic"/>
</dbReference>
<dbReference type="GO" id="GO:0000455">
    <property type="term" value="P:enzyme-directed rRNA pseudouridine synthesis"/>
    <property type="evidence" value="ECO:0007669"/>
    <property type="project" value="EnsemblFungi"/>
</dbReference>
<gene>
    <name evidence="6" type="ORF">CANTADRAFT_43847</name>
</gene>
<keyword evidence="2" id="KW-0819">tRNA processing</keyword>
<dbReference type="STRING" id="984487.A0A1E4SSE8"/>
<protein>
    <submittedName>
        <fullName evidence="6">tRNA pseudouridine synthase D</fullName>
    </submittedName>
</protein>
<dbReference type="GO" id="GO:1990481">
    <property type="term" value="P:mRNA pseudouridine synthesis"/>
    <property type="evidence" value="ECO:0007669"/>
    <property type="project" value="EnsemblFungi"/>
</dbReference>
<keyword evidence="3" id="KW-0413">Isomerase</keyword>
<dbReference type="PROSITE" id="PS50984">
    <property type="entry name" value="TRUD"/>
    <property type="match status" value="1"/>
</dbReference>
<evidence type="ECO:0000256" key="1">
    <source>
        <dbReference type="ARBA" id="ARBA00007953"/>
    </source>
</evidence>
<dbReference type="GO" id="GO:0003723">
    <property type="term" value="F:RNA binding"/>
    <property type="evidence" value="ECO:0007669"/>
    <property type="project" value="InterPro"/>
</dbReference>
<evidence type="ECO:0000313" key="7">
    <source>
        <dbReference type="Proteomes" id="UP000094285"/>
    </source>
</evidence>
<dbReference type="Proteomes" id="UP000094285">
    <property type="component" value="Unassembled WGS sequence"/>
</dbReference>
<feature type="domain" description="TRUD" evidence="5">
    <location>
        <begin position="364"/>
        <end position="602"/>
    </location>
</feature>
<feature type="region of interest" description="Disordered" evidence="4">
    <location>
        <begin position="88"/>
        <end position="113"/>
    </location>
</feature>
<dbReference type="GeneID" id="30983155"/>
<feature type="compositionally biased region" description="Basic and acidic residues" evidence="4">
    <location>
        <begin position="88"/>
        <end position="105"/>
    </location>
</feature>
<dbReference type="InterPro" id="IPR020103">
    <property type="entry name" value="PsdUridine_synth_cat_dom_sf"/>
</dbReference>
<organism evidence="6 7">
    <name type="scientific">Suhomyces tanzawaensis NRRL Y-17324</name>
    <dbReference type="NCBI Taxonomy" id="984487"/>
    <lineage>
        <taxon>Eukaryota</taxon>
        <taxon>Fungi</taxon>
        <taxon>Dikarya</taxon>
        <taxon>Ascomycota</taxon>
        <taxon>Saccharomycotina</taxon>
        <taxon>Pichiomycetes</taxon>
        <taxon>Debaryomycetaceae</taxon>
        <taxon>Suhomyces</taxon>
    </lineage>
</organism>
<dbReference type="GO" id="GO:0031119">
    <property type="term" value="P:tRNA pseudouridine synthesis"/>
    <property type="evidence" value="ECO:0007669"/>
    <property type="project" value="EnsemblFungi"/>
</dbReference>
<evidence type="ECO:0000256" key="4">
    <source>
        <dbReference type="SAM" id="MobiDB-lite"/>
    </source>
</evidence>
<dbReference type="CDD" id="cd02576">
    <property type="entry name" value="PseudoU_synth_ScPUS7"/>
    <property type="match status" value="1"/>
</dbReference>
<keyword evidence="7" id="KW-1185">Reference proteome</keyword>
<dbReference type="RefSeq" id="XP_020067560.1">
    <property type="nucleotide sequence ID" value="XM_020209019.1"/>
</dbReference>
<evidence type="ECO:0000256" key="2">
    <source>
        <dbReference type="ARBA" id="ARBA00022694"/>
    </source>
</evidence>
<reference evidence="7" key="1">
    <citation type="submission" date="2016-05" db="EMBL/GenBank/DDBJ databases">
        <title>Comparative genomics of biotechnologically important yeasts.</title>
        <authorList>
            <consortium name="DOE Joint Genome Institute"/>
            <person name="Riley R."/>
            <person name="Haridas S."/>
            <person name="Wolfe K.H."/>
            <person name="Lopes M.R."/>
            <person name="Hittinger C.T."/>
            <person name="Goker M."/>
            <person name="Salamov A."/>
            <person name="Wisecaver J."/>
            <person name="Long T.M."/>
            <person name="Aerts A.L."/>
            <person name="Barry K."/>
            <person name="Choi C."/>
            <person name="Clum A."/>
            <person name="Coughlan A.Y."/>
            <person name="Deshpande S."/>
            <person name="Douglass A.P."/>
            <person name="Hanson S.J."/>
            <person name="Klenk H.-P."/>
            <person name="Labutti K."/>
            <person name="Lapidus A."/>
            <person name="Lindquist E."/>
            <person name="Lipzen A."/>
            <person name="Meier-Kolthoff J.P."/>
            <person name="Ohm R.A."/>
            <person name="Otillar R.P."/>
            <person name="Pangilinan J."/>
            <person name="Peng Y."/>
            <person name="Rokas A."/>
            <person name="Rosa C.A."/>
            <person name="Scheuner C."/>
            <person name="Sibirny A.A."/>
            <person name="Slot J.C."/>
            <person name="Stielow J.B."/>
            <person name="Sun H."/>
            <person name="Kurtzman C.P."/>
            <person name="Blackwell M."/>
            <person name="Grigoriev I.V."/>
            <person name="Jeffries T.W."/>
        </authorList>
    </citation>
    <scope>NUCLEOTIDE SEQUENCE [LARGE SCALE GENOMIC DNA]</scope>
    <source>
        <strain evidence="7">NRRL Y-17324</strain>
    </source>
</reference>
<feature type="region of interest" description="Disordered" evidence="4">
    <location>
        <begin position="1"/>
        <end position="26"/>
    </location>
</feature>
<accession>A0A1E4SSE8</accession>
<dbReference type="NCBIfam" id="TIGR00094">
    <property type="entry name" value="tRNA_TruD_broad"/>
    <property type="match status" value="1"/>
</dbReference>